<sequence length="390" mass="43340">MSVSEELATPSDIKQREHLPLGLQEFIDYTRWSGKKLSVVGSDEIEGFSGEVPTHFKSETVGLMPNGWLPPAFIPTSVDILADSDFIAHIQQKFVDGEIDPAQPADYLDLLKLDANSINTSYMALEADQIQLPDKAAMKAAILETIKKIKTTIPTADVAPKGLQALEALFTVSNNSPQRLEAEALFLADVCPSLHASIRPKHRMQVTRFVCEWAMIHGITTTSLVFTACISAIWSDDAFNPARAILLPRKGYTSIDGHRAIGRLRKLELLMLTSAALEDASIALLTKDRDLVHFWLALAPGKISHNGQNLRWELRLACPLFKEMRPADYAEVQELFSTAAPHQIDETPVDQKELSDAMIGYKFDRNLESKVEHASAKSKIMNLIRRAKKN</sequence>
<protein>
    <submittedName>
        <fullName evidence="1">Uncharacterized protein</fullName>
    </submittedName>
</protein>
<organism evidence="1 2">
    <name type="scientific">Pseudomonas putida</name>
    <name type="common">Arthrobacter siderocapsulatus</name>
    <dbReference type="NCBI Taxonomy" id="303"/>
    <lineage>
        <taxon>Bacteria</taxon>
        <taxon>Pseudomonadati</taxon>
        <taxon>Pseudomonadota</taxon>
        <taxon>Gammaproteobacteria</taxon>
        <taxon>Pseudomonadales</taxon>
        <taxon>Pseudomonadaceae</taxon>
        <taxon>Pseudomonas</taxon>
    </lineage>
</organism>
<proteinExistence type="predicted"/>
<evidence type="ECO:0000313" key="1">
    <source>
        <dbReference type="EMBL" id="MBI6883283.1"/>
    </source>
</evidence>
<accession>A0A8I1JIS3</accession>
<dbReference type="Proteomes" id="UP000637061">
    <property type="component" value="Unassembled WGS sequence"/>
</dbReference>
<gene>
    <name evidence="1" type="ORF">JEU22_05100</name>
</gene>
<reference evidence="1" key="1">
    <citation type="submission" date="2020-12" db="EMBL/GenBank/DDBJ databases">
        <title>Enhanced detection system for hospital associated transmission using whole genome sequencing surveillance.</title>
        <authorList>
            <person name="Harrison L.H."/>
            <person name="Van Tyne D."/>
            <person name="Marsh J.W."/>
            <person name="Griffith M.P."/>
            <person name="Snyder D.J."/>
            <person name="Cooper V.S."/>
            <person name="Mustapha M."/>
        </authorList>
    </citation>
    <scope>NUCLEOTIDE SEQUENCE</scope>
    <source>
        <strain evidence="1">PSB00042</strain>
    </source>
</reference>
<comment type="caution">
    <text evidence="1">The sequence shown here is derived from an EMBL/GenBank/DDBJ whole genome shotgun (WGS) entry which is preliminary data.</text>
</comment>
<dbReference type="RefSeq" id="WP_198746895.1">
    <property type="nucleotide sequence ID" value="NZ_JAEHTE010000002.1"/>
</dbReference>
<dbReference type="AlphaFoldDB" id="A0A8I1JIS3"/>
<dbReference type="EMBL" id="JAEHTE010000002">
    <property type="protein sequence ID" value="MBI6883283.1"/>
    <property type="molecule type" value="Genomic_DNA"/>
</dbReference>
<evidence type="ECO:0000313" key="2">
    <source>
        <dbReference type="Proteomes" id="UP000637061"/>
    </source>
</evidence>
<name>A0A8I1JIS3_PSEPU</name>